<dbReference type="PANTHER" id="PTHR43727">
    <property type="entry name" value="DIAMINOPIMELATE DECARBOXYLASE"/>
    <property type="match status" value="1"/>
</dbReference>
<reference evidence="5" key="1">
    <citation type="submission" date="2020-08" db="EMBL/GenBank/DDBJ databases">
        <title>A bifunctional nitrone conjugated secondary metabolite targeting the ribosome.</title>
        <authorList>
            <person name="Limbrick E.M."/>
            <person name="Graf M."/>
            <person name="Derewacz D.K."/>
            <person name="Nguyen F."/>
            <person name="Spraggins J.M."/>
            <person name="Wieland M."/>
            <person name="Ynigez-Gutierrez A.E."/>
            <person name="Reisman B.J."/>
            <person name="Zinshteyn B."/>
            <person name="McCulloch K."/>
            <person name="Iverson T.M."/>
            <person name="Green R."/>
            <person name="Wilson D.N."/>
            <person name="Bachmann B.O."/>
        </authorList>
    </citation>
    <scope>NUCLEOTIDE SEQUENCE</scope>
    <source>
        <strain evidence="5">Africana</strain>
    </source>
</reference>
<accession>A0A7D6CBY8</accession>
<sequence length="429" mass="45899">MDLPPSAAGAPALAADSLPPAVVAALVDQAADRSDPLSGYLYSPAVAVARADALRAALPDWAKVCYAVKANSYRPVVAALAGHVDGFEVASAAEATLARSVRPDGLLVAAGPAKSDTLLRHLIAHGVDMINVESLHELRRVDRIAAELDQPVAVTLRVNPRRVAVAGALAMGGKATQFGIPEADVPEVLEQARALRRTDVVGFHLHVVGNNLDAATHVAYLRWCLQFAQDTAARHGVQLRVVDIGGGIGVSFGRGPHFDVRRFGELVADVRPPADCQVVLEPGRYLVTDCGWYAAEVLDVKHAYGTWFVVLRGGINHFALPVSWDILHPFTVVPVARWPYPWPRPEVRDAPVTVVGELCTTEDTLVRDMTVDRVRAGDLVVFPDAGSYGWEFALPEFLGHPRAERWTLDSPAGADALTAVRTLAAVPSP</sequence>
<dbReference type="Gene3D" id="3.20.20.10">
    <property type="entry name" value="Alanine racemase"/>
    <property type="match status" value="1"/>
</dbReference>
<dbReference type="Gene3D" id="2.40.37.10">
    <property type="entry name" value="Lyase, Ornithine Decarboxylase, Chain A, domain 1"/>
    <property type="match status" value="1"/>
</dbReference>
<dbReference type="PRINTS" id="PR01179">
    <property type="entry name" value="ODADCRBXLASE"/>
</dbReference>
<protein>
    <submittedName>
        <fullName evidence="5">Alanine racemase</fullName>
    </submittedName>
</protein>
<evidence type="ECO:0000259" key="4">
    <source>
        <dbReference type="Pfam" id="PF02784"/>
    </source>
</evidence>
<dbReference type="InterPro" id="IPR000183">
    <property type="entry name" value="Orn/DAP/Arg_de-COase"/>
</dbReference>
<dbReference type="SUPFAM" id="SSF50621">
    <property type="entry name" value="Alanine racemase C-terminal domain-like"/>
    <property type="match status" value="1"/>
</dbReference>
<dbReference type="InterPro" id="IPR002433">
    <property type="entry name" value="Orn_de-COase"/>
</dbReference>
<dbReference type="SUPFAM" id="SSF51419">
    <property type="entry name" value="PLP-binding barrel"/>
    <property type="match status" value="1"/>
</dbReference>
<feature type="active site" description="Proton donor" evidence="3">
    <location>
        <position position="359"/>
    </location>
</feature>
<evidence type="ECO:0000313" key="5">
    <source>
        <dbReference type="EMBL" id="QLJ96543.1"/>
    </source>
</evidence>
<keyword evidence="2 3" id="KW-0663">Pyridoxal phosphate</keyword>
<dbReference type="PANTHER" id="PTHR43727:SF2">
    <property type="entry name" value="GROUP IV DECARBOXYLASE"/>
    <property type="match status" value="1"/>
</dbReference>
<dbReference type="Pfam" id="PF02784">
    <property type="entry name" value="Orn_Arg_deC_N"/>
    <property type="match status" value="1"/>
</dbReference>
<evidence type="ECO:0000256" key="3">
    <source>
        <dbReference type="PIRSR" id="PIRSR600183-50"/>
    </source>
</evidence>
<dbReference type="EMBL" id="CP058905">
    <property type="protein sequence ID" value="QLJ96543.1"/>
    <property type="molecule type" value="Genomic_DNA"/>
</dbReference>
<comment type="cofactor">
    <cofactor evidence="1 3">
        <name>pyridoxal 5'-phosphate</name>
        <dbReference type="ChEBI" id="CHEBI:597326"/>
    </cofactor>
</comment>
<dbReference type="GO" id="GO:0009089">
    <property type="term" value="P:lysine biosynthetic process via diaminopimelate"/>
    <property type="evidence" value="ECO:0007669"/>
    <property type="project" value="TreeGrafter"/>
</dbReference>
<evidence type="ECO:0000256" key="1">
    <source>
        <dbReference type="ARBA" id="ARBA00001933"/>
    </source>
</evidence>
<name>A0A7D6CBY8_9ACTN</name>
<dbReference type="InterPro" id="IPR029066">
    <property type="entry name" value="PLP-binding_barrel"/>
</dbReference>
<feature type="domain" description="Orn/DAP/Arg decarboxylase 2 N-terminal" evidence="4">
    <location>
        <begin position="50"/>
        <end position="287"/>
    </location>
</feature>
<feature type="modified residue" description="N6-(pyridoxal phosphate)lysine" evidence="3">
    <location>
        <position position="69"/>
    </location>
</feature>
<dbReference type="GO" id="GO:0008836">
    <property type="term" value="F:diaminopimelate decarboxylase activity"/>
    <property type="evidence" value="ECO:0007669"/>
    <property type="project" value="TreeGrafter"/>
</dbReference>
<dbReference type="InterPro" id="IPR022644">
    <property type="entry name" value="De-COase2_N"/>
</dbReference>
<dbReference type="AlphaFoldDB" id="A0A7D6CBY8"/>
<proteinExistence type="predicted"/>
<dbReference type="PRINTS" id="PR01182">
    <property type="entry name" value="ORNDCRBXLASE"/>
</dbReference>
<evidence type="ECO:0000256" key="2">
    <source>
        <dbReference type="ARBA" id="ARBA00022898"/>
    </source>
</evidence>
<dbReference type="GO" id="GO:0006596">
    <property type="term" value="P:polyamine biosynthetic process"/>
    <property type="evidence" value="ECO:0007669"/>
    <property type="project" value="InterPro"/>
</dbReference>
<organism evidence="5">
    <name type="scientific">Micromonospora carbonacea</name>
    <dbReference type="NCBI Taxonomy" id="47853"/>
    <lineage>
        <taxon>Bacteria</taxon>
        <taxon>Bacillati</taxon>
        <taxon>Actinomycetota</taxon>
        <taxon>Actinomycetes</taxon>
        <taxon>Micromonosporales</taxon>
        <taxon>Micromonosporaceae</taxon>
        <taxon>Micromonospora</taxon>
    </lineage>
</organism>
<dbReference type="InterPro" id="IPR009006">
    <property type="entry name" value="Ala_racemase/Decarboxylase_C"/>
</dbReference>
<gene>
    <name evidence="5" type="ORF">HZU44_16510</name>
</gene>